<reference evidence="10" key="3">
    <citation type="submission" date="2025-09" db="UniProtKB">
        <authorList>
            <consortium name="Ensembl"/>
        </authorList>
    </citation>
    <scope>IDENTIFICATION</scope>
</reference>
<dbReference type="Gene3D" id="3.30.160.60">
    <property type="entry name" value="Classic Zinc Finger"/>
    <property type="match status" value="4"/>
</dbReference>
<evidence type="ECO:0000256" key="3">
    <source>
        <dbReference type="ARBA" id="ARBA00022737"/>
    </source>
</evidence>
<keyword evidence="3" id="KW-0677">Repeat</keyword>
<dbReference type="Pfam" id="PF13912">
    <property type="entry name" value="zf-C2H2_6"/>
    <property type="match status" value="1"/>
</dbReference>
<dbReference type="SUPFAM" id="SSF57667">
    <property type="entry name" value="beta-beta-alpha zinc fingers"/>
    <property type="match status" value="2"/>
</dbReference>
<keyword evidence="5" id="KW-0862">Zinc</keyword>
<dbReference type="FunFam" id="3.30.160.60:FF:000147">
    <property type="entry name" value="POZ-, AT hook-, and zinc finger-containing protein 1"/>
    <property type="match status" value="1"/>
</dbReference>
<evidence type="ECO:0000256" key="4">
    <source>
        <dbReference type="ARBA" id="ARBA00022771"/>
    </source>
</evidence>
<dbReference type="PANTHER" id="PTHR23235">
    <property type="entry name" value="KRUEPPEL-LIKE TRANSCRIPTION FACTOR"/>
    <property type="match status" value="1"/>
</dbReference>
<dbReference type="PANTHER" id="PTHR23235:SF120">
    <property type="entry name" value="KRUPPEL-LIKE FACTOR 15"/>
    <property type="match status" value="1"/>
</dbReference>
<dbReference type="InterPro" id="IPR036236">
    <property type="entry name" value="Znf_C2H2_sf"/>
</dbReference>
<reference evidence="10" key="2">
    <citation type="submission" date="2025-08" db="UniProtKB">
        <authorList>
            <consortium name="Ensembl"/>
        </authorList>
    </citation>
    <scope>IDENTIFICATION</scope>
</reference>
<dbReference type="GO" id="GO:0000981">
    <property type="term" value="F:DNA-binding transcription factor activity, RNA polymerase II-specific"/>
    <property type="evidence" value="ECO:0007669"/>
    <property type="project" value="TreeGrafter"/>
</dbReference>
<evidence type="ECO:0000313" key="10">
    <source>
        <dbReference type="Ensembl" id="ENSTRUP00000079901.1"/>
    </source>
</evidence>
<dbReference type="Ensembl" id="ENSTRUT00000087782.1">
    <property type="protein sequence ID" value="ENSTRUP00000079901.1"/>
    <property type="gene ID" value="ENSTRUG00000015366.3"/>
</dbReference>
<feature type="domain" description="C2H2-type" evidence="9">
    <location>
        <begin position="54"/>
        <end position="81"/>
    </location>
</feature>
<dbReference type="SMART" id="SM00355">
    <property type="entry name" value="ZnF_C2H2"/>
    <property type="match status" value="5"/>
</dbReference>
<feature type="region of interest" description="Disordered" evidence="8">
    <location>
        <begin position="1"/>
        <end position="23"/>
    </location>
</feature>
<evidence type="ECO:0000256" key="1">
    <source>
        <dbReference type="ARBA" id="ARBA00004123"/>
    </source>
</evidence>
<accession>A0A674P299</accession>
<sequence length="250" mass="28051">MSGGDQAVQRPNPRPDLPGSRCQPLPGHRCHGAGLLRGTTGSGQRNGDRTRRHVGCEICGKVFRDVYHLNRHKLSHSGEKPYACHVCGLRFKRKDRMSYHVRSHDGSVGKPYVCQSCGKGFSRPDHLNGHIKQVHTTERPHKCQICNASFATRDRLRSHLACHEDKIPCKVCGKFLRAAYMTDHLKKHTEGTHNYCGICNKGLFLVAQQSPHKFVFTKCVVLGNLICYLIPGVQMKPVPAQKGKYCDLNY</sequence>
<keyword evidence="11" id="KW-1185">Reference proteome</keyword>
<dbReference type="InterPro" id="IPR013087">
    <property type="entry name" value="Znf_C2H2_type"/>
</dbReference>
<feature type="domain" description="C2H2-type" evidence="9">
    <location>
        <begin position="82"/>
        <end position="109"/>
    </location>
</feature>
<evidence type="ECO:0000256" key="6">
    <source>
        <dbReference type="ARBA" id="ARBA00023242"/>
    </source>
</evidence>
<keyword evidence="4 7" id="KW-0863">Zinc-finger</keyword>
<dbReference type="GO" id="GO:0008270">
    <property type="term" value="F:zinc ion binding"/>
    <property type="evidence" value="ECO:0007669"/>
    <property type="project" value="UniProtKB-KW"/>
</dbReference>
<dbReference type="FunFam" id="3.30.160.60:FF:000780">
    <property type="entry name" value="myc-associated zinc finger protein isoform X1"/>
    <property type="match status" value="1"/>
</dbReference>
<dbReference type="FunFam" id="3.30.160.60:FF:000404">
    <property type="entry name" value="POZ-, AT hook-, and zinc finger-containing protein 1"/>
    <property type="match status" value="1"/>
</dbReference>
<proteinExistence type="predicted"/>
<dbReference type="GeneTree" id="ENSGT00940000159296"/>
<feature type="domain" description="C2H2-type" evidence="9">
    <location>
        <begin position="141"/>
        <end position="168"/>
    </location>
</feature>
<gene>
    <name evidence="10" type="primary">patz1</name>
</gene>
<dbReference type="FunFam" id="3.30.160.60:FF:000945">
    <property type="entry name" value="POZ-, AT hook-, and zinc finger-containing protein 1 isoform X3"/>
    <property type="match status" value="1"/>
</dbReference>
<keyword evidence="6" id="KW-0539">Nucleus</keyword>
<protein>
    <submittedName>
        <fullName evidence="10">POZ/BTB and AT hook containing zinc finger 1</fullName>
    </submittedName>
</protein>
<keyword evidence="2" id="KW-0479">Metal-binding</keyword>
<evidence type="ECO:0000256" key="7">
    <source>
        <dbReference type="PROSITE-ProRule" id="PRU00042"/>
    </source>
</evidence>
<dbReference type="Pfam" id="PF00096">
    <property type="entry name" value="zf-C2H2"/>
    <property type="match status" value="2"/>
</dbReference>
<evidence type="ECO:0000256" key="8">
    <source>
        <dbReference type="SAM" id="MobiDB-lite"/>
    </source>
</evidence>
<evidence type="ECO:0000313" key="11">
    <source>
        <dbReference type="Proteomes" id="UP000005226"/>
    </source>
</evidence>
<dbReference type="GO" id="GO:0000978">
    <property type="term" value="F:RNA polymerase II cis-regulatory region sequence-specific DNA binding"/>
    <property type="evidence" value="ECO:0007669"/>
    <property type="project" value="TreeGrafter"/>
</dbReference>
<dbReference type="PROSITE" id="PS00028">
    <property type="entry name" value="ZINC_FINGER_C2H2_1"/>
    <property type="match status" value="4"/>
</dbReference>
<comment type="subcellular location">
    <subcellularLocation>
        <location evidence="1">Nucleus</location>
    </subcellularLocation>
</comment>
<dbReference type="PROSITE" id="PS50157">
    <property type="entry name" value="ZINC_FINGER_C2H2_2"/>
    <property type="match status" value="4"/>
</dbReference>
<evidence type="ECO:0000256" key="5">
    <source>
        <dbReference type="ARBA" id="ARBA00022833"/>
    </source>
</evidence>
<dbReference type="GO" id="GO:0005634">
    <property type="term" value="C:nucleus"/>
    <property type="evidence" value="ECO:0007669"/>
    <property type="project" value="UniProtKB-SubCell"/>
</dbReference>
<organism evidence="10 11">
    <name type="scientific">Takifugu rubripes</name>
    <name type="common">Japanese pufferfish</name>
    <name type="synonym">Fugu rubripes</name>
    <dbReference type="NCBI Taxonomy" id="31033"/>
    <lineage>
        <taxon>Eukaryota</taxon>
        <taxon>Metazoa</taxon>
        <taxon>Chordata</taxon>
        <taxon>Craniata</taxon>
        <taxon>Vertebrata</taxon>
        <taxon>Euteleostomi</taxon>
        <taxon>Actinopterygii</taxon>
        <taxon>Neopterygii</taxon>
        <taxon>Teleostei</taxon>
        <taxon>Neoteleostei</taxon>
        <taxon>Acanthomorphata</taxon>
        <taxon>Eupercaria</taxon>
        <taxon>Tetraodontiformes</taxon>
        <taxon>Tetradontoidea</taxon>
        <taxon>Tetraodontidae</taxon>
        <taxon>Takifugu</taxon>
    </lineage>
</organism>
<dbReference type="Proteomes" id="UP000005226">
    <property type="component" value="Chromosome 19"/>
</dbReference>
<feature type="domain" description="C2H2-type" evidence="9">
    <location>
        <begin position="112"/>
        <end position="140"/>
    </location>
</feature>
<evidence type="ECO:0000259" key="9">
    <source>
        <dbReference type="PROSITE" id="PS50157"/>
    </source>
</evidence>
<dbReference type="AlphaFoldDB" id="A0A674P299"/>
<name>A0A674P299_TAKRU</name>
<dbReference type="Pfam" id="PF13894">
    <property type="entry name" value="zf-C2H2_4"/>
    <property type="match status" value="1"/>
</dbReference>
<reference evidence="10 11" key="1">
    <citation type="journal article" date="2011" name="Genome Biol. Evol.">
        <title>Integration of the genetic map and genome assembly of fugu facilitates insights into distinct features of genome evolution in teleosts and mammals.</title>
        <authorList>
            <person name="Kai W."/>
            <person name="Kikuchi K."/>
            <person name="Tohari S."/>
            <person name="Chew A.K."/>
            <person name="Tay A."/>
            <person name="Fujiwara A."/>
            <person name="Hosoya S."/>
            <person name="Suetake H."/>
            <person name="Naruse K."/>
            <person name="Brenner S."/>
            <person name="Suzuki Y."/>
            <person name="Venkatesh B."/>
        </authorList>
    </citation>
    <scope>NUCLEOTIDE SEQUENCE [LARGE SCALE GENOMIC DNA]</scope>
</reference>
<evidence type="ECO:0000256" key="2">
    <source>
        <dbReference type="ARBA" id="ARBA00022723"/>
    </source>
</evidence>